<proteinExistence type="predicted"/>
<name>A0A401IPI4_9VIRU</name>
<evidence type="ECO:0000313" key="1">
    <source>
        <dbReference type="EMBL" id="GBG35511.1"/>
    </source>
</evidence>
<accession>A0A401IPI4</accession>
<protein>
    <submittedName>
        <fullName evidence="1">Wsv137-like protein</fullName>
    </submittedName>
</protein>
<comment type="caution">
    <text evidence="1">The sequence shown here is derived from an EMBL/GenBank/DDBJ whole genome shotgun (WGS) entry which is preliminary data.</text>
</comment>
<reference evidence="1" key="1">
    <citation type="journal article" date="2018" name="J. Virol.">
        <title>Crustacean Genome Exploration Reveals the Evolutionary Origin of White Spot Syndrome Virus.</title>
        <authorList>
            <person name="Kawato S."/>
            <person name="Shitara A."/>
            <person name="Wang Y."/>
            <person name="Nozaki R."/>
            <person name="Kondo H."/>
            <person name="Hirono I."/>
        </authorList>
    </citation>
    <scope>NUCLEOTIDE SEQUENCE</scope>
</reference>
<dbReference type="EMBL" id="BFCF01000001">
    <property type="protein sequence ID" value="GBG35511.1"/>
    <property type="molecule type" value="Genomic_DNA"/>
</dbReference>
<sequence>MNPIGIIGNLQELQVDFVDAADTLCKNFGSHFIPIFSGRTFEDCQSKKTIDLVCGHFQKIVRNIDASSESVLQSTPTVIRLIGAGDTETGSVVLAGLQLEVENVTNDQKSNRRQFLIIHLANALRATMRLTHYRESHQQCMPVRFKSTVSLLPDSKPVSISDPQKVRLTITQALFAYENDDSSDTLENLFSAGGSIWISIDLNDLFTAWTIDMLTVIQEPVTNNNSHQADDLMEDHTSKSSGPTIANIPISELLYTQEAVETISRAFGGDHCNTVPDDGTFSSMKMKCINPNHPDRNPSMIMLLCKSVWKGSRKILSSLTNSSKILLEEEENNPVRYGFRKAEEGSGYLSDGLNNVRIGSCNILLYLVRGYCRSCRHLQILTNKQIMESKLCQ</sequence>
<organism evidence="1">
    <name type="scientific">Penaeus monodon endogenous nimavirus</name>
    <dbReference type="NCBI Taxonomy" id="2133795"/>
    <lineage>
        <taxon>Viruses</taxon>
        <taxon>Viruses incertae sedis</taxon>
        <taxon>Naldaviricetes</taxon>
        <taxon>Nimaviridae</taxon>
    </lineage>
</organism>